<feature type="compositionally biased region" description="Polar residues" evidence="1">
    <location>
        <begin position="44"/>
        <end position="54"/>
    </location>
</feature>
<protein>
    <submittedName>
        <fullName evidence="2">Uncharacterized protein</fullName>
    </submittedName>
</protein>
<feature type="compositionally biased region" description="Acidic residues" evidence="1">
    <location>
        <begin position="160"/>
        <end position="169"/>
    </location>
</feature>
<gene>
    <name evidence="2" type="ORF">M5D96_013776</name>
</gene>
<organism evidence="2 3">
    <name type="scientific">Drosophila gunungcola</name>
    <name type="common">fruit fly</name>
    <dbReference type="NCBI Taxonomy" id="103775"/>
    <lineage>
        <taxon>Eukaryota</taxon>
        <taxon>Metazoa</taxon>
        <taxon>Ecdysozoa</taxon>
        <taxon>Arthropoda</taxon>
        <taxon>Hexapoda</taxon>
        <taxon>Insecta</taxon>
        <taxon>Pterygota</taxon>
        <taxon>Neoptera</taxon>
        <taxon>Endopterygota</taxon>
        <taxon>Diptera</taxon>
        <taxon>Brachycera</taxon>
        <taxon>Muscomorpha</taxon>
        <taxon>Ephydroidea</taxon>
        <taxon>Drosophilidae</taxon>
        <taxon>Drosophila</taxon>
        <taxon>Sophophora</taxon>
    </lineage>
</organism>
<feature type="compositionally biased region" description="Basic and acidic residues" evidence="1">
    <location>
        <begin position="111"/>
        <end position="128"/>
    </location>
</feature>
<dbReference type="AlphaFoldDB" id="A0A9Q0BI38"/>
<name>A0A9Q0BI38_9MUSC</name>
<feature type="compositionally biased region" description="Polar residues" evidence="1">
    <location>
        <begin position="81"/>
        <end position="96"/>
    </location>
</feature>
<comment type="caution">
    <text evidence="2">The sequence shown here is derived from an EMBL/GenBank/DDBJ whole genome shotgun (WGS) entry which is preliminary data.</text>
</comment>
<proteinExistence type="predicted"/>
<evidence type="ECO:0000313" key="2">
    <source>
        <dbReference type="EMBL" id="KAI8033467.1"/>
    </source>
</evidence>
<sequence>FETGRSGESQGHDSVLSTHSPTSPPFSPLRGMGTPEGHAGRTHPGNTDSVSTLAGSPDASIVTSPGHRPPTLWWAHGCRVRTTTLSPLDTYSNASGRPSRKTSTDDSDVGADDRFWRDRPRTPLEHAIAEANQAWDDYAGDIAPAPEDSGPESGLSSQYEDSDEEQDDVLDIHAEKGPVAPDLEVPEEHEPAVAEDPQGPTPPSQHAPPHSPRQNAAKLSPGGHPSILGARPWNCRHSHCHPASDLLTGESHVHPADPSPPRFWTDSWEPQRRRHPKAGMKV</sequence>
<dbReference type="EMBL" id="JAMKOV010000133">
    <property type="protein sequence ID" value="KAI8033467.1"/>
    <property type="molecule type" value="Genomic_DNA"/>
</dbReference>
<dbReference type="Proteomes" id="UP001059596">
    <property type="component" value="Unassembled WGS sequence"/>
</dbReference>
<feature type="non-terminal residue" evidence="2">
    <location>
        <position position="282"/>
    </location>
</feature>
<reference evidence="2" key="1">
    <citation type="journal article" date="2023" name="Genome Biol. Evol.">
        <title>Long-read-based Genome Assembly of Drosophila gunungcola Reveals Fewer Chemosensory Genes in Flower-breeding Species.</title>
        <authorList>
            <person name="Negi A."/>
            <person name="Liao B.Y."/>
            <person name="Yeh S.D."/>
        </authorList>
    </citation>
    <scope>NUCLEOTIDE SEQUENCE</scope>
    <source>
        <strain evidence="2">Sukarami</strain>
    </source>
</reference>
<feature type="region of interest" description="Disordered" evidence="1">
    <location>
        <begin position="1"/>
        <end position="282"/>
    </location>
</feature>
<feature type="compositionally biased region" description="Pro residues" evidence="1">
    <location>
        <begin position="199"/>
        <end position="211"/>
    </location>
</feature>
<keyword evidence="3" id="KW-1185">Reference proteome</keyword>
<evidence type="ECO:0000313" key="3">
    <source>
        <dbReference type="Proteomes" id="UP001059596"/>
    </source>
</evidence>
<accession>A0A9Q0BI38</accession>
<feature type="compositionally biased region" description="Basic residues" evidence="1">
    <location>
        <begin position="272"/>
        <end position="282"/>
    </location>
</feature>
<evidence type="ECO:0000256" key="1">
    <source>
        <dbReference type="SAM" id="MobiDB-lite"/>
    </source>
</evidence>